<evidence type="ECO:0000256" key="1">
    <source>
        <dbReference type="ARBA" id="ARBA00000681"/>
    </source>
</evidence>
<evidence type="ECO:0000256" key="8">
    <source>
        <dbReference type="ARBA" id="ARBA00023326"/>
    </source>
</evidence>
<comment type="similarity">
    <text evidence="9 10">Belongs to the glycosyl hydrolase 11 (cellulase G) family.</text>
</comment>
<keyword evidence="6 9" id="KW-0119">Carbohydrate metabolism</keyword>
<evidence type="ECO:0000256" key="3">
    <source>
        <dbReference type="ARBA" id="ARBA00012590"/>
    </source>
</evidence>
<evidence type="ECO:0000256" key="9">
    <source>
        <dbReference type="PROSITE-ProRule" id="PRU01097"/>
    </source>
</evidence>
<evidence type="ECO:0000256" key="6">
    <source>
        <dbReference type="ARBA" id="ARBA00023277"/>
    </source>
</evidence>
<sequence>MNKKLLLAKATRKVAFGAAAIIVLAGSSMLTSCKKGAEAKPEEVPNESAPAKAVQSYQSGTNNGYFWSLWKSDGATGTCTYTNGSNGNYSISWSGFNGNFTCGKGWSAGSKTRTVNYNCGSFSMNGGGSFAYYGWTRSPLIEYYVNEKWGGSRPASSDRRGSVSTDGGTYDIYTALRTNAPSIDGTQTFRQVFSTRTSQAPTAQNRSITFANHVNAWASAGLPIGSDISPSAILLTESYGTGTSGYVNASVW</sequence>
<keyword evidence="4 9" id="KW-0858">Xylan degradation</keyword>
<feature type="chain" id="PRO_5037586467" description="Endo-1,4-beta-xylanase" evidence="11">
    <location>
        <begin position="26"/>
        <end position="252"/>
    </location>
</feature>
<evidence type="ECO:0000313" key="13">
    <source>
        <dbReference type="EMBL" id="GGI49299.1"/>
    </source>
</evidence>
<comment type="caution">
    <text evidence="13">The sequence shown here is derived from an EMBL/GenBank/DDBJ whole genome shotgun (WGS) entry which is preliminary data.</text>
</comment>
<dbReference type="PANTHER" id="PTHR46828:SF2">
    <property type="entry name" value="ENDO-1,4-BETA-XYLANASE A-RELATED"/>
    <property type="match status" value="1"/>
</dbReference>
<evidence type="ECO:0000256" key="7">
    <source>
        <dbReference type="ARBA" id="ARBA00023295"/>
    </source>
</evidence>
<feature type="signal peptide" evidence="11">
    <location>
        <begin position="1"/>
        <end position="25"/>
    </location>
</feature>
<evidence type="ECO:0000256" key="10">
    <source>
        <dbReference type="RuleBase" id="RU362015"/>
    </source>
</evidence>
<dbReference type="InterPro" id="IPR013320">
    <property type="entry name" value="ConA-like_dom_sf"/>
</dbReference>
<feature type="active site" description="Nucleophile" evidence="9">
    <location>
        <position position="142"/>
    </location>
</feature>
<dbReference type="EC" id="3.2.1.8" evidence="3 9"/>
<evidence type="ECO:0000256" key="5">
    <source>
        <dbReference type="ARBA" id="ARBA00022801"/>
    </source>
</evidence>
<dbReference type="PRINTS" id="PR00911">
    <property type="entry name" value="GLHYDRLASE11"/>
</dbReference>
<evidence type="ECO:0000259" key="12">
    <source>
        <dbReference type="PROSITE" id="PS51761"/>
    </source>
</evidence>
<organism evidence="13 14">
    <name type="scientific">Mucilaginibacter galii</name>
    <dbReference type="NCBI Taxonomy" id="2005073"/>
    <lineage>
        <taxon>Bacteria</taxon>
        <taxon>Pseudomonadati</taxon>
        <taxon>Bacteroidota</taxon>
        <taxon>Sphingobacteriia</taxon>
        <taxon>Sphingobacteriales</taxon>
        <taxon>Sphingobacteriaceae</taxon>
        <taxon>Mucilaginibacter</taxon>
    </lineage>
</organism>
<feature type="domain" description="GH11" evidence="12">
    <location>
        <begin position="53"/>
        <end position="250"/>
    </location>
</feature>
<dbReference type="AlphaFoldDB" id="A0A917J5Z6"/>
<comment type="pathway">
    <text evidence="2 9 10">Glycan degradation; xylan degradation.</text>
</comment>
<keyword evidence="11" id="KW-0732">Signal</keyword>
<keyword evidence="7 9" id="KW-0326">Glycosidase</keyword>
<dbReference type="GO" id="GO:0031176">
    <property type="term" value="F:endo-1,4-beta-xylanase activity"/>
    <property type="evidence" value="ECO:0007669"/>
    <property type="project" value="UniProtKB-UniRule"/>
</dbReference>
<dbReference type="EMBL" id="BMDO01000001">
    <property type="protein sequence ID" value="GGI49299.1"/>
    <property type="molecule type" value="Genomic_DNA"/>
</dbReference>
<reference evidence="13" key="1">
    <citation type="journal article" date="2014" name="Int. J. Syst. Evol. Microbiol.">
        <title>Complete genome sequence of Corynebacterium casei LMG S-19264T (=DSM 44701T), isolated from a smear-ripened cheese.</title>
        <authorList>
            <consortium name="US DOE Joint Genome Institute (JGI-PGF)"/>
            <person name="Walter F."/>
            <person name="Albersmeier A."/>
            <person name="Kalinowski J."/>
            <person name="Ruckert C."/>
        </authorList>
    </citation>
    <scope>NUCLEOTIDE SEQUENCE</scope>
    <source>
        <strain evidence="13">CCM 8711</strain>
    </source>
</reference>
<proteinExistence type="inferred from homology"/>
<dbReference type="PROSITE" id="PS51257">
    <property type="entry name" value="PROKAR_LIPOPROTEIN"/>
    <property type="match status" value="1"/>
</dbReference>
<dbReference type="PANTHER" id="PTHR46828">
    <property type="entry name" value="ENDO-1,4-BETA-XYLANASE A-RELATED"/>
    <property type="match status" value="1"/>
</dbReference>
<evidence type="ECO:0000313" key="14">
    <source>
        <dbReference type="Proteomes" id="UP000662074"/>
    </source>
</evidence>
<dbReference type="Proteomes" id="UP000662074">
    <property type="component" value="Unassembled WGS sequence"/>
</dbReference>
<evidence type="ECO:0000256" key="11">
    <source>
        <dbReference type="SAM" id="SignalP"/>
    </source>
</evidence>
<keyword evidence="5 9" id="KW-0378">Hydrolase</keyword>
<dbReference type="InterPro" id="IPR033123">
    <property type="entry name" value="GH11_dom"/>
</dbReference>
<keyword evidence="14" id="KW-1185">Reference proteome</keyword>
<dbReference type="InterPro" id="IPR001137">
    <property type="entry name" value="Glyco_hydro_11"/>
</dbReference>
<dbReference type="Gene3D" id="2.60.120.180">
    <property type="match status" value="1"/>
</dbReference>
<evidence type="ECO:0000256" key="2">
    <source>
        <dbReference type="ARBA" id="ARBA00004851"/>
    </source>
</evidence>
<gene>
    <name evidence="13" type="ORF">GCM10011425_05110</name>
</gene>
<dbReference type="Pfam" id="PF00457">
    <property type="entry name" value="Glyco_hydro_11"/>
    <property type="match status" value="1"/>
</dbReference>
<reference evidence="13" key="2">
    <citation type="submission" date="2020-09" db="EMBL/GenBank/DDBJ databases">
        <authorList>
            <person name="Sun Q."/>
            <person name="Sedlacek I."/>
        </authorList>
    </citation>
    <scope>NUCLEOTIDE SEQUENCE</scope>
    <source>
        <strain evidence="13">CCM 8711</strain>
    </source>
</reference>
<accession>A0A917J5Z6</accession>
<dbReference type="SUPFAM" id="SSF49899">
    <property type="entry name" value="Concanavalin A-like lectins/glucanases"/>
    <property type="match status" value="1"/>
</dbReference>
<dbReference type="GO" id="GO:0045493">
    <property type="term" value="P:xylan catabolic process"/>
    <property type="evidence" value="ECO:0007669"/>
    <property type="project" value="UniProtKB-UniRule"/>
</dbReference>
<protein>
    <recommendedName>
        <fullName evidence="3 9">Endo-1,4-beta-xylanase</fullName>
        <ecNumber evidence="3 9">3.2.1.8</ecNumber>
    </recommendedName>
</protein>
<keyword evidence="8 9" id="KW-0624">Polysaccharide degradation</keyword>
<comment type="catalytic activity">
    <reaction evidence="1 9 10">
        <text>Endohydrolysis of (1-&gt;4)-beta-D-xylosidic linkages in xylans.</text>
        <dbReference type="EC" id="3.2.1.8"/>
    </reaction>
</comment>
<evidence type="ECO:0000256" key="4">
    <source>
        <dbReference type="ARBA" id="ARBA00022651"/>
    </source>
</evidence>
<feature type="active site" description="Proton donor" evidence="9">
    <location>
        <position position="237"/>
    </location>
</feature>
<dbReference type="PROSITE" id="PS51761">
    <property type="entry name" value="GH11_3"/>
    <property type="match status" value="1"/>
</dbReference>
<dbReference type="InterPro" id="IPR013319">
    <property type="entry name" value="GH11/12"/>
</dbReference>
<name>A0A917J5Z6_9SPHI</name>
<dbReference type="RefSeq" id="WP_229747007.1">
    <property type="nucleotide sequence ID" value="NZ_BMDO01000001.1"/>
</dbReference>